<gene>
    <name evidence="1" type="ORF">EVAR_48299_1</name>
</gene>
<dbReference type="AlphaFoldDB" id="A0A4C1WJQ9"/>
<keyword evidence="2" id="KW-1185">Reference proteome</keyword>
<dbReference type="EMBL" id="BGZK01000586">
    <property type="protein sequence ID" value="GBP51676.1"/>
    <property type="molecule type" value="Genomic_DNA"/>
</dbReference>
<proteinExistence type="predicted"/>
<protein>
    <submittedName>
        <fullName evidence="1">Uncharacterized protein</fullName>
    </submittedName>
</protein>
<reference evidence="1 2" key="1">
    <citation type="journal article" date="2019" name="Commun. Biol.">
        <title>The bagworm genome reveals a unique fibroin gene that provides high tensile strength.</title>
        <authorList>
            <person name="Kono N."/>
            <person name="Nakamura H."/>
            <person name="Ohtoshi R."/>
            <person name="Tomita M."/>
            <person name="Numata K."/>
            <person name="Arakawa K."/>
        </authorList>
    </citation>
    <scope>NUCLEOTIDE SEQUENCE [LARGE SCALE GENOMIC DNA]</scope>
</reference>
<evidence type="ECO:0000313" key="2">
    <source>
        <dbReference type="Proteomes" id="UP000299102"/>
    </source>
</evidence>
<comment type="caution">
    <text evidence="1">The sequence shown here is derived from an EMBL/GenBank/DDBJ whole genome shotgun (WGS) entry which is preliminary data.</text>
</comment>
<evidence type="ECO:0000313" key="1">
    <source>
        <dbReference type="EMBL" id="GBP51676.1"/>
    </source>
</evidence>
<name>A0A4C1WJQ9_EUMVA</name>
<sequence length="83" mass="9590">MMGGDHLLYVHLTVVTATVRSQKRQQRLLFTTGLQDSNTVVSFLVTNLLIALLTPKQRKHRPNNKNIDAERRMIETARHLGYY</sequence>
<organism evidence="1 2">
    <name type="scientific">Eumeta variegata</name>
    <name type="common">Bagworm moth</name>
    <name type="synonym">Eumeta japonica</name>
    <dbReference type="NCBI Taxonomy" id="151549"/>
    <lineage>
        <taxon>Eukaryota</taxon>
        <taxon>Metazoa</taxon>
        <taxon>Ecdysozoa</taxon>
        <taxon>Arthropoda</taxon>
        <taxon>Hexapoda</taxon>
        <taxon>Insecta</taxon>
        <taxon>Pterygota</taxon>
        <taxon>Neoptera</taxon>
        <taxon>Endopterygota</taxon>
        <taxon>Lepidoptera</taxon>
        <taxon>Glossata</taxon>
        <taxon>Ditrysia</taxon>
        <taxon>Tineoidea</taxon>
        <taxon>Psychidae</taxon>
        <taxon>Oiketicinae</taxon>
        <taxon>Eumeta</taxon>
    </lineage>
</organism>
<dbReference type="Proteomes" id="UP000299102">
    <property type="component" value="Unassembled WGS sequence"/>
</dbReference>
<accession>A0A4C1WJQ9</accession>